<feature type="disulfide bond" evidence="3">
    <location>
        <begin position="304"/>
        <end position="314"/>
    </location>
</feature>
<keyword evidence="4" id="KW-1133">Transmembrane helix</keyword>
<dbReference type="SUPFAM" id="SSF56487">
    <property type="entry name" value="SRCR-like"/>
    <property type="match status" value="4"/>
</dbReference>
<dbReference type="AlphaFoldDB" id="A0A6J8D637"/>
<evidence type="ECO:0000256" key="1">
    <source>
        <dbReference type="ARBA" id="ARBA00022729"/>
    </source>
</evidence>
<feature type="domain" description="SRCR" evidence="5">
    <location>
        <begin position="112"/>
        <end position="210"/>
    </location>
</feature>
<name>A0A6J8D637_MYTCO</name>
<dbReference type="PANTHER" id="PTHR48071:SF18">
    <property type="entry name" value="DELETED IN MALIGNANT BRAIN TUMORS 1 PROTEIN-RELATED"/>
    <property type="match status" value="1"/>
</dbReference>
<keyword evidence="7" id="KW-1185">Reference proteome</keyword>
<reference evidence="6 7" key="1">
    <citation type="submission" date="2020-06" db="EMBL/GenBank/DDBJ databases">
        <authorList>
            <person name="Li R."/>
            <person name="Bekaert M."/>
        </authorList>
    </citation>
    <scope>NUCLEOTIDE SEQUENCE [LARGE SCALE GENOMIC DNA]</scope>
    <source>
        <strain evidence="7">wild</strain>
    </source>
</reference>
<feature type="domain" description="SRCR" evidence="5">
    <location>
        <begin position="345"/>
        <end position="384"/>
    </location>
</feature>
<feature type="disulfide bond" evidence="3">
    <location>
        <begin position="180"/>
        <end position="190"/>
    </location>
</feature>
<evidence type="ECO:0000259" key="5">
    <source>
        <dbReference type="PROSITE" id="PS50287"/>
    </source>
</evidence>
<accession>A0A6J8D637</accession>
<evidence type="ECO:0000256" key="4">
    <source>
        <dbReference type="SAM" id="Phobius"/>
    </source>
</evidence>
<dbReference type="SMART" id="SM00202">
    <property type="entry name" value="SR"/>
    <property type="match status" value="2"/>
</dbReference>
<evidence type="ECO:0000313" key="6">
    <source>
        <dbReference type="EMBL" id="CAC5402550.1"/>
    </source>
</evidence>
<organism evidence="6 7">
    <name type="scientific">Mytilus coruscus</name>
    <name type="common">Sea mussel</name>
    <dbReference type="NCBI Taxonomy" id="42192"/>
    <lineage>
        <taxon>Eukaryota</taxon>
        <taxon>Metazoa</taxon>
        <taxon>Spiralia</taxon>
        <taxon>Lophotrochozoa</taxon>
        <taxon>Mollusca</taxon>
        <taxon>Bivalvia</taxon>
        <taxon>Autobranchia</taxon>
        <taxon>Pteriomorphia</taxon>
        <taxon>Mytilida</taxon>
        <taxon>Mytiloidea</taxon>
        <taxon>Mytilidae</taxon>
        <taxon>Mytilinae</taxon>
        <taxon>Mytilus</taxon>
    </lineage>
</organism>
<keyword evidence="4" id="KW-0472">Membrane</keyword>
<dbReference type="Proteomes" id="UP000507470">
    <property type="component" value="Unassembled WGS sequence"/>
</dbReference>
<evidence type="ECO:0000256" key="3">
    <source>
        <dbReference type="PROSITE-ProRule" id="PRU00196"/>
    </source>
</evidence>
<feature type="domain" description="SRCR" evidence="5">
    <location>
        <begin position="221"/>
        <end position="334"/>
    </location>
</feature>
<protein>
    <recommendedName>
        <fullName evidence="5">SRCR domain-containing protein</fullName>
    </recommendedName>
</protein>
<keyword evidence="1" id="KW-0732">Signal</keyword>
<dbReference type="PANTHER" id="PTHR48071">
    <property type="entry name" value="SRCR DOMAIN-CONTAINING PROTEIN"/>
    <property type="match status" value="1"/>
</dbReference>
<dbReference type="InterPro" id="IPR036772">
    <property type="entry name" value="SRCR-like_dom_sf"/>
</dbReference>
<proteinExistence type="predicted"/>
<dbReference type="Pfam" id="PF00530">
    <property type="entry name" value="SRCR"/>
    <property type="match status" value="4"/>
</dbReference>
<keyword evidence="4" id="KW-0812">Transmembrane</keyword>
<feature type="disulfide bond" evidence="3">
    <location>
        <begin position="71"/>
        <end position="81"/>
    </location>
</feature>
<feature type="transmembrane region" description="Helical" evidence="4">
    <location>
        <begin position="29"/>
        <end position="58"/>
    </location>
</feature>
<dbReference type="PROSITE" id="PS50287">
    <property type="entry name" value="SRCR_2"/>
    <property type="match status" value="4"/>
</dbReference>
<dbReference type="PROSITE" id="PS00420">
    <property type="entry name" value="SRCR_1"/>
    <property type="match status" value="1"/>
</dbReference>
<dbReference type="PRINTS" id="PR00258">
    <property type="entry name" value="SPERACTRCPTR"/>
</dbReference>
<evidence type="ECO:0000313" key="7">
    <source>
        <dbReference type="Proteomes" id="UP000507470"/>
    </source>
</evidence>
<keyword evidence="2 3" id="KW-1015">Disulfide bond</keyword>
<dbReference type="GO" id="GO:0016020">
    <property type="term" value="C:membrane"/>
    <property type="evidence" value="ECO:0007669"/>
    <property type="project" value="InterPro"/>
</dbReference>
<sequence length="384" mass="42594">MPTRFIVVFSQRSNLALLGKRLIYKMKQLIWILLTAMTLACVVNCQLSGIVIPAFLVYDEQGTVWLKDVNCSGTESKLVNCTFNNDTSVSYHSQDIGVHCFFSCFTENEGNLRIISGAAANKGRLEIDYKGEWGTVCQDNFENVDADVACGQLGYCSGMVMPAFLVNDGQGTIWLKDVNCSGSENKLVNCIFNIDTFYSYHSQDIGIHCFLNCSTENEGGLRIMSGPAANKGRLEINYKVQEWCSPQFLLMMVKVVCVLCLVPLRIKDDWKLIIKVNGEHSGMVFPAVLVNDGQGTIWLKDVNCSGSESKLVNCIFNIDTVYSYHSQDIGVHCFLNCSTENEGGLRIMSGPAANKGRLEINYKGEWGTVCQDNFENVVAEVACR</sequence>
<dbReference type="Gene3D" id="3.10.250.10">
    <property type="entry name" value="SRCR-like domain"/>
    <property type="match status" value="4"/>
</dbReference>
<dbReference type="FunFam" id="3.10.250.10:FF:000001">
    <property type="entry name" value="Lysyl oxidase 4 isoform X1"/>
    <property type="match status" value="1"/>
</dbReference>
<dbReference type="InterPro" id="IPR001190">
    <property type="entry name" value="SRCR"/>
</dbReference>
<evidence type="ECO:0000256" key="2">
    <source>
        <dbReference type="ARBA" id="ARBA00023157"/>
    </source>
</evidence>
<comment type="caution">
    <text evidence="3">Lacks conserved residue(s) required for the propagation of feature annotation.</text>
</comment>
<feature type="domain" description="SRCR" evidence="5">
    <location>
        <begin position="62"/>
        <end position="101"/>
    </location>
</feature>
<dbReference type="OrthoDB" id="536948at2759"/>
<gene>
    <name evidence="6" type="ORF">MCOR_36486</name>
</gene>
<dbReference type="EMBL" id="CACVKT020006522">
    <property type="protein sequence ID" value="CAC5402550.1"/>
    <property type="molecule type" value="Genomic_DNA"/>
</dbReference>